<comment type="caution">
    <text evidence="3">The sequence shown here is derived from an EMBL/GenBank/DDBJ whole genome shotgun (WGS) entry which is preliminary data.</text>
</comment>
<proteinExistence type="predicted"/>
<evidence type="ECO:0000256" key="1">
    <source>
        <dbReference type="SAM" id="MobiDB-lite"/>
    </source>
</evidence>
<gene>
    <name evidence="3" type="ORF">EJ08DRAFT_693610</name>
</gene>
<reference evidence="3" key="1">
    <citation type="journal article" date="2020" name="Stud. Mycol.">
        <title>101 Dothideomycetes genomes: a test case for predicting lifestyles and emergence of pathogens.</title>
        <authorList>
            <person name="Haridas S."/>
            <person name="Albert R."/>
            <person name="Binder M."/>
            <person name="Bloem J."/>
            <person name="Labutti K."/>
            <person name="Salamov A."/>
            <person name="Andreopoulos B."/>
            <person name="Baker S."/>
            <person name="Barry K."/>
            <person name="Bills G."/>
            <person name="Bluhm B."/>
            <person name="Cannon C."/>
            <person name="Castanera R."/>
            <person name="Culley D."/>
            <person name="Daum C."/>
            <person name="Ezra D."/>
            <person name="Gonzalez J."/>
            <person name="Henrissat B."/>
            <person name="Kuo A."/>
            <person name="Liang C."/>
            <person name="Lipzen A."/>
            <person name="Lutzoni F."/>
            <person name="Magnuson J."/>
            <person name="Mondo S."/>
            <person name="Nolan M."/>
            <person name="Ohm R."/>
            <person name="Pangilinan J."/>
            <person name="Park H.-J."/>
            <person name="Ramirez L."/>
            <person name="Alfaro M."/>
            <person name="Sun H."/>
            <person name="Tritt A."/>
            <person name="Yoshinaga Y."/>
            <person name="Zwiers L.-H."/>
            <person name="Turgeon B."/>
            <person name="Goodwin S."/>
            <person name="Spatafora J."/>
            <person name="Crous P."/>
            <person name="Grigoriev I."/>
        </authorList>
    </citation>
    <scope>NUCLEOTIDE SEQUENCE</scope>
    <source>
        <strain evidence="3">CBS 130266</strain>
    </source>
</reference>
<accession>A0A9P4P0G1</accession>
<feature type="transmembrane region" description="Helical" evidence="2">
    <location>
        <begin position="12"/>
        <end position="29"/>
    </location>
</feature>
<sequence>MLITRLRGRALFYLLAICFFTTIFFILTLNNKRVDFFDRTPLPTQSNPNPHPIYKPARNATAPILDNFPLAAKASSPDDLPPIPSFNRVPDPHVTENTPLFIGFTRNWPLLQQTVVSYITAGWPPSDIYVVENTGTMNANKLGKLTLQNPFYIDYNRLINIFGVNVVSTPTYLSFSQLQNFYLSHAIEKAWEYYFWGHMDVLALPEEEYTNPVTGNYTSLYMRTVEDLRRVMDPDYATDEDGSPVRWAIQFYAYDRLALVNRLAFEEVGGWDVQIPYYGTDCDMHERLFMAGFKQEESKTGLIYDIGSSLQDLLILYRRKPPINQGNSWTMSRTSPWGEEDELNSPAYQDLVRELDQMQVDKNSDARGRNTWQASQNGGKGEPYYRDPEGFEKAVHMTIEFGRKVMEEKWGHRGCALRGAGLTLGDEWRVEHDWND</sequence>
<dbReference type="OrthoDB" id="3527108at2759"/>
<protein>
    <submittedName>
        <fullName evidence="3">Uncharacterized protein</fullName>
    </submittedName>
</protein>
<organism evidence="3 4">
    <name type="scientific">Tothia fuscella</name>
    <dbReference type="NCBI Taxonomy" id="1048955"/>
    <lineage>
        <taxon>Eukaryota</taxon>
        <taxon>Fungi</taxon>
        <taxon>Dikarya</taxon>
        <taxon>Ascomycota</taxon>
        <taxon>Pezizomycotina</taxon>
        <taxon>Dothideomycetes</taxon>
        <taxon>Pleosporomycetidae</taxon>
        <taxon>Venturiales</taxon>
        <taxon>Cylindrosympodiaceae</taxon>
        <taxon>Tothia</taxon>
    </lineage>
</organism>
<dbReference type="AlphaFoldDB" id="A0A9P4P0G1"/>
<keyword evidence="2" id="KW-0472">Membrane</keyword>
<evidence type="ECO:0000313" key="3">
    <source>
        <dbReference type="EMBL" id="KAF2434583.1"/>
    </source>
</evidence>
<dbReference type="EMBL" id="MU007016">
    <property type="protein sequence ID" value="KAF2434583.1"/>
    <property type="molecule type" value="Genomic_DNA"/>
</dbReference>
<evidence type="ECO:0000313" key="4">
    <source>
        <dbReference type="Proteomes" id="UP000800235"/>
    </source>
</evidence>
<evidence type="ECO:0000256" key="2">
    <source>
        <dbReference type="SAM" id="Phobius"/>
    </source>
</evidence>
<dbReference type="Proteomes" id="UP000800235">
    <property type="component" value="Unassembled WGS sequence"/>
</dbReference>
<keyword evidence="4" id="KW-1185">Reference proteome</keyword>
<keyword evidence="2" id="KW-1133">Transmembrane helix</keyword>
<keyword evidence="2" id="KW-0812">Transmembrane</keyword>
<feature type="region of interest" description="Disordered" evidence="1">
    <location>
        <begin position="362"/>
        <end position="387"/>
    </location>
</feature>
<name>A0A9P4P0G1_9PEZI</name>